<organism evidence="9 10">
    <name type="scientific">Microthyrium microscopicum</name>
    <dbReference type="NCBI Taxonomy" id="703497"/>
    <lineage>
        <taxon>Eukaryota</taxon>
        <taxon>Fungi</taxon>
        <taxon>Dikarya</taxon>
        <taxon>Ascomycota</taxon>
        <taxon>Pezizomycotina</taxon>
        <taxon>Dothideomycetes</taxon>
        <taxon>Dothideomycetes incertae sedis</taxon>
        <taxon>Microthyriales</taxon>
        <taxon>Microthyriaceae</taxon>
        <taxon>Microthyrium</taxon>
    </lineage>
</organism>
<sequence length="454" mass="50022">MSSLWNPDNIRDVGESVGLGHLNKDVVEHLARDVDYRIAQVLEQSLKFMRQSKRTTLHTFDISQALRALDIEPLFGYESTRPLRFGEASLGPGQPLYYLEDEEVDFERLINAPLPKVPREVTYTAHWLALEGVQPSIAQNPAATDSRHQELLPKGPNANPNLAAVSGQDGASVKPLVKHILSSEIQLYFERITTAILDENSEETRNAAFNSLRTDPGLHQLVPYFVQFVADKVTHHTKDLFTLRQMLQLTHALLQNTTLYIEPYIGAMVPSVLTCLVGKQIGSAQDPISKFEVRDLAASLIIEIARKHSKSSTTLKARLARTLLKAFLDPNRSLGAHYGALMALHGIIGTDGINLTILPNLKTYDSLLVEGLNDENKKEEAGMVVLAILRLIDLCARDLPGAHGMNGISNGDSDLKQSLEARVGSVIATKLVELSQKGDILSIKLAQQIEPAET</sequence>
<dbReference type="CDD" id="cd22931">
    <property type="entry name" value="HFD_TAF6"/>
    <property type="match status" value="1"/>
</dbReference>
<dbReference type="PANTHER" id="PTHR10221:SF9">
    <property type="entry name" value="TRANSCRIPTION INITIATION FACTOR TFIID SUBUNIT 6"/>
    <property type="match status" value="1"/>
</dbReference>
<dbReference type="InterPro" id="IPR037796">
    <property type="entry name" value="TAF6"/>
</dbReference>
<evidence type="ECO:0000256" key="3">
    <source>
        <dbReference type="ARBA" id="ARBA00023015"/>
    </source>
</evidence>
<keyword evidence="4" id="KW-0804">Transcription</keyword>
<dbReference type="InterPro" id="IPR016024">
    <property type="entry name" value="ARM-type_fold"/>
</dbReference>
<dbReference type="Gene3D" id="1.25.40.770">
    <property type="entry name" value="TAF6, C-terminal HEAT repeat domain"/>
    <property type="match status" value="1"/>
</dbReference>
<proteinExistence type="inferred from homology"/>
<dbReference type="Pfam" id="PF07571">
    <property type="entry name" value="TAF6_C"/>
    <property type="match status" value="1"/>
</dbReference>
<dbReference type="FunFam" id="1.10.20.10:FF:000033">
    <property type="entry name" value="Transcription initiation factor TFIID complex subunit"/>
    <property type="match status" value="1"/>
</dbReference>
<dbReference type="InterPro" id="IPR004823">
    <property type="entry name" value="TAF_TATA-bd_Histone-like_dom"/>
</dbReference>
<keyword evidence="3" id="KW-0805">Transcription regulation</keyword>
<dbReference type="Gene3D" id="1.10.20.10">
    <property type="entry name" value="Histone, subunit A"/>
    <property type="match status" value="1"/>
</dbReference>
<dbReference type="GO" id="GO:0000124">
    <property type="term" value="C:SAGA complex"/>
    <property type="evidence" value="ECO:0007669"/>
    <property type="project" value="InterPro"/>
</dbReference>
<dbReference type="PANTHER" id="PTHR10221">
    <property type="entry name" value="TRANSCRIPTION INITIATION FACTOR TFIID SUBUNIT 6"/>
    <property type="match status" value="1"/>
</dbReference>
<protein>
    <recommendedName>
        <fullName evidence="6">TBP-associated factor 6</fullName>
    </recommendedName>
    <alternativeName>
        <fullName evidence="7">Transcription initiation factor TFIID subunit 6</fullName>
    </alternativeName>
</protein>
<dbReference type="InterPro" id="IPR009072">
    <property type="entry name" value="Histone-fold"/>
</dbReference>
<evidence type="ECO:0000313" key="9">
    <source>
        <dbReference type="EMBL" id="KAF2673822.1"/>
    </source>
</evidence>
<keyword evidence="5" id="KW-0539">Nucleus</keyword>
<feature type="domain" description="TATA box binding protein associated factor (TAF) histone-like fold" evidence="8">
    <location>
        <begin position="4"/>
        <end position="67"/>
    </location>
</feature>
<dbReference type="GO" id="GO:0016251">
    <property type="term" value="F:RNA polymerase II general transcription initiation factor activity"/>
    <property type="evidence" value="ECO:0007669"/>
    <property type="project" value="InterPro"/>
</dbReference>
<dbReference type="Proteomes" id="UP000799302">
    <property type="component" value="Unassembled WGS sequence"/>
</dbReference>
<dbReference type="CDD" id="cd08050">
    <property type="entry name" value="TAF6C"/>
    <property type="match status" value="1"/>
</dbReference>
<comment type="subcellular location">
    <subcellularLocation>
        <location evidence="1">Nucleus</location>
    </subcellularLocation>
</comment>
<dbReference type="OrthoDB" id="361039at2759"/>
<dbReference type="SUPFAM" id="SSF48371">
    <property type="entry name" value="ARM repeat"/>
    <property type="match status" value="1"/>
</dbReference>
<dbReference type="GO" id="GO:0046982">
    <property type="term" value="F:protein heterodimerization activity"/>
    <property type="evidence" value="ECO:0007669"/>
    <property type="project" value="InterPro"/>
</dbReference>
<dbReference type="GO" id="GO:0046695">
    <property type="term" value="C:SLIK (SAGA-like) complex"/>
    <property type="evidence" value="ECO:0007669"/>
    <property type="project" value="InterPro"/>
</dbReference>
<evidence type="ECO:0000313" key="10">
    <source>
        <dbReference type="Proteomes" id="UP000799302"/>
    </source>
</evidence>
<dbReference type="GO" id="GO:0005669">
    <property type="term" value="C:transcription factor TFIID complex"/>
    <property type="evidence" value="ECO:0007669"/>
    <property type="project" value="InterPro"/>
</dbReference>
<name>A0A6A6UNK9_9PEZI</name>
<dbReference type="GO" id="GO:0003713">
    <property type="term" value="F:transcription coactivator activity"/>
    <property type="evidence" value="ECO:0007669"/>
    <property type="project" value="TreeGrafter"/>
</dbReference>
<dbReference type="GO" id="GO:0006325">
    <property type="term" value="P:chromatin organization"/>
    <property type="evidence" value="ECO:0007669"/>
    <property type="project" value="UniProtKB-ARBA"/>
</dbReference>
<evidence type="ECO:0000256" key="4">
    <source>
        <dbReference type="ARBA" id="ARBA00023163"/>
    </source>
</evidence>
<evidence type="ECO:0000256" key="2">
    <source>
        <dbReference type="ARBA" id="ARBA00007688"/>
    </source>
</evidence>
<dbReference type="SUPFAM" id="SSF47113">
    <property type="entry name" value="Histone-fold"/>
    <property type="match status" value="1"/>
</dbReference>
<dbReference type="SMART" id="SM00803">
    <property type="entry name" value="TAF"/>
    <property type="match status" value="1"/>
</dbReference>
<comment type="similarity">
    <text evidence="2">Belongs to the TAF6 family.</text>
</comment>
<evidence type="ECO:0000259" key="8">
    <source>
        <dbReference type="SMART" id="SM00803"/>
    </source>
</evidence>
<dbReference type="Pfam" id="PF02969">
    <property type="entry name" value="TAF"/>
    <property type="match status" value="1"/>
</dbReference>
<reference evidence="9" key="1">
    <citation type="journal article" date="2020" name="Stud. Mycol.">
        <title>101 Dothideomycetes genomes: a test case for predicting lifestyles and emergence of pathogens.</title>
        <authorList>
            <person name="Haridas S."/>
            <person name="Albert R."/>
            <person name="Binder M."/>
            <person name="Bloem J."/>
            <person name="Labutti K."/>
            <person name="Salamov A."/>
            <person name="Andreopoulos B."/>
            <person name="Baker S."/>
            <person name="Barry K."/>
            <person name="Bills G."/>
            <person name="Bluhm B."/>
            <person name="Cannon C."/>
            <person name="Castanera R."/>
            <person name="Culley D."/>
            <person name="Daum C."/>
            <person name="Ezra D."/>
            <person name="Gonzalez J."/>
            <person name="Henrissat B."/>
            <person name="Kuo A."/>
            <person name="Liang C."/>
            <person name="Lipzen A."/>
            <person name="Lutzoni F."/>
            <person name="Magnuson J."/>
            <person name="Mondo S."/>
            <person name="Nolan M."/>
            <person name="Ohm R."/>
            <person name="Pangilinan J."/>
            <person name="Park H.-J."/>
            <person name="Ramirez L."/>
            <person name="Alfaro M."/>
            <person name="Sun H."/>
            <person name="Tritt A."/>
            <person name="Yoshinaga Y."/>
            <person name="Zwiers L.-H."/>
            <person name="Turgeon B."/>
            <person name="Goodwin S."/>
            <person name="Spatafora J."/>
            <person name="Crous P."/>
            <person name="Grigoriev I."/>
        </authorList>
    </citation>
    <scope>NUCLEOTIDE SEQUENCE</scope>
    <source>
        <strain evidence="9">CBS 115976</strain>
    </source>
</reference>
<evidence type="ECO:0000256" key="7">
    <source>
        <dbReference type="ARBA" id="ARBA00093655"/>
    </source>
</evidence>
<dbReference type="InterPro" id="IPR046344">
    <property type="entry name" value="TAF6_C_sf"/>
</dbReference>
<evidence type="ECO:0000256" key="5">
    <source>
        <dbReference type="ARBA" id="ARBA00023242"/>
    </source>
</evidence>
<keyword evidence="10" id="KW-1185">Reference proteome</keyword>
<evidence type="ECO:0000256" key="1">
    <source>
        <dbReference type="ARBA" id="ARBA00004123"/>
    </source>
</evidence>
<dbReference type="InterPro" id="IPR011442">
    <property type="entry name" value="TAF6_C"/>
</dbReference>
<evidence type="ECO:0000256" key="6">
    <source>
        <dbReference type="ARBA" id="ARBA00076308"/>
    </source>
</evidence>
<dbReference type="FunFam" id="1.25.40.770:FF:000001">
    <property type="entry name" value="Transcription initiation factor TFIID subunit 6"/>
    <property type="match status" value="1"/>
</dbReference>
<dbReference type="GO" id="GO:0051123">
    <property type="term" value="P:RNA polymerase II preinitiation complex assembly"/>
    <property type="evidence" value="ECO:0007669"/>
    <property type="project" value="TreeGrafter"/>
</dbReference>
<dbReference type="AlphaFoldDB" id="A0A6A6UNK9"/>
<gene>
    <name evidence="9" type="ORF">BT63DRAFT_421940</name>
</gene>
<accession>A0A6A6UNK9</accession>
<dbReference type="EMBL" id="MU004231">
    <property type="protein sequence ID" value="KAF2673822.1"/>
    <property type="molecule type" value="Genomic_DNA"/>
</dbReference>